<organism evidence="1 2">
    <name type="scientific">Talaromyces rugulosus</name>
    <name type="common">Penicillium rugulosum</name>
    <dbReference type="NCBI Taxonomy" id="121627"/>
    <lineage>
        <taxon>Eukaryota</taxon>
        <taxon>Fungi</taxon>
        <taxon>Dikarya</taxon>
        <taxon>Ascomycota</taxon>
        <taxon>Pezizomycotina</taxon>
        <taxon>Eurotiomycetes</taxon>
        <taxon>Eurotiomycetidae</taxon>
        <taxon>Eurotiales</taxon>
        <taxon>Trichocomaceae</taxon>
        <taxon>Talaromyces</taxon>
        <taxon>Talaromyces sect. Islandici</taxon>
    </lineage>
</organism>
<proteinExistence type="predicted"/>
<keyword evidence="2" id="KW-1185">Reference proteome</keyword>
<reference evidence="2" key="1">
    <citation type="submission" date="2020-06" db="EMBL/GenBank/DDBJ databases">
        <title>A chromosome-scale genome assembly of Talaromyces rugulosus W13939.</title>
        <authorList>
            <person name="Wang B."/>
            <person name="Guo L."/>
            <person name="Ye K."/>
            <person name="Wang L."/>
        </authorList>
    </citation>
    <scope>NUCLEOTIDE SEQUENCE [LARGE SCALE GENOMIC DNA]</scope>
    <source>
        <strain evidence="2">W13939</strain>
    </source>
</reference>
<dbReference type="CDD" id="cd09917">
    <property type="entry name" value="F-box_SF"/>
    <property type="match status" value="1"/>
</dbReference>
<gene>
    <name evidence="1" type="ORF">TRUGW13939_08023</name>
</gene>
<dbReference type="AlphaFoldDB" id="A0A7H8R3T4"/>
<dbReference type="EMBL" id="CP055901">
    <property type="protein sequence ID" value="QKX60877.1"/>
    <property type="molecule type" value="Genomic_DNA"/>
</dbReference>
<dbReference type="Proteomes" id="UP000509510">
    <property type="component" value="Chromosome IV"/>
</dbReference>
<sequence length="370" mass="43921">MPDQIIWEVHDEKQKVLFIDAKELESKYIDKDAPGIWTSFHRLSIGQHFEYTVTAPKDAAKAFAGVPPTDRKDFTNFYQTYPDINWWNDEHSHEYEKRDWRHLPIGMHMSCWRLAQWKIGPSVAENLDLFIAITLRTTFETLWGFRHGFMPFNIYEMVAMKNSRNDDMMSILAELHRRRVDDLKDRVDYDPFRNPWTEKIIDSSRRVKKRISFGQSLSSQKSIIPDLPLEILFEILKFLDCKEISNLGFALQITIPDCYWRSRAALSLIEIKEIAKENLNWQYLCSKFEAVYATGEKFESRRYIVDILSNEIKPIYLQNLGKRNFPRLKDVMDECQYDVMQKCHMEPWEKTPKIKSIRNEEDLPKFGSLN</sequence>
<evidence type="ECO:0008006" key="3">
    <source>
        <dbReference type="Google" id="ProtNLM"/>
    </source>
</evidence>
<evidence type="ECO:0000313" key="1">
    <source>
        <dbReference type="EMBL" id="QKX60877.1"/>
    </source>
</evidence>
<accession>A0A7H8R3T4</accession>
<protein>
    <recommendedName>
        <fullName evidence="3">F-box domain-containing protein</fullName>
    </recommendedName>
</protein>
<dbReference type="RefSeq" id="XP_035347052.1">
    <property type="nucleotide sequence ID" value="XM_035491159.1"/>
</dbReference>
<dbReference type="OrthoDB" id="4381838at2759"/>
<dbReference type="GeneID" id="55995512"/>
<name>A0A7H8R3T4_TALRU</name>
<evidence type="ECO:0000313" key="2">
    <source>
        <dbReference type="Proteomes" id="UP000509510"/>
    </source>
</evidence>
<dbReference type="KEGG" id="trg:TRUGW13939_08023"/>